<dbReference type="EMBL" id="JACHFD010000036">
    <property type="protein sequence ID" value="MBB5353797.1"/>
    <property type="molecule type" value="Genomic_DNA"/>
</dbReference>
<feature type="region of interest" description="Disordered" evidence="1">
    <location>
        <begin position="49"/>
        <end position="76"/>
    </location>
</feature>
<proteinExistence type="predicted"/>
<feature type="compositionally biased region" description="Basic and acidic residues" evidence="1">
    <location>
        <begin position="49"/>
        <end position="64"/>
    </location>
</feature>
<keyword evidence="2" id="KW-0812">Transmembrane</keyword>
<reference evidence="3 4" key="1">
    <citation type="submission" date="2020-08" db="EMBL/GenBank/DDBJ databases">
        <title>Genomic Encyclopedia of Type Strains, Phase IV (KMG-IV): sequencing the most valuable type-strain genomes for metagenomic binning, comparative biology and taxonomic classification.</title>
        <authorList>
            <person name="Goeker M."/>
        </authorList>
    </citation>
    <scope>NUCLEOTIDE SEQUENCE [LARGE SCALE GENOMIC DNA]</scope>
    <source>
        <strain evidence="3 4">YC6886</strain>
    </source>
</reference>
<keyword evidence="4" id="KW-1185">Reference proteome</keyword>
<comment type="caution">
    <text evidence="3">The sequence shown here is derived from an EMBL/GenBank/DDBJ whole genome shotgun (WGS) entry which is preliminary data.</text>
</comment>
<keyword evidence="2" id="KW-0472">Membrane</keyword>
<dbReference type="Proteomes" id="UP000557717">
    <property type="component" value="Unassembled WGS sequence"/>
</dbReference>
<dbReference type="AlphaFoldDB" id="A0A840V6A8"/>
<evidence type="ECO:0000256" key="1">
    <source>
        <dbReference type="SAM" id="MobiDB-lite"/>
    </source>
</evidence>
<keyword evidence="2" id="KW-1133">Transmembrane helix</keyword>
<organism evidence="3 4">
    <name type="scientific">Haloferula luteola</name>
    <dbReference type="NCBI Taxonomy" id="595692"/>
    <lineage>
        <taxon>Bacteria</taxon>
        <taxon>Pseudomonadati</taxon>
        <taxon>Verrucomicrobiota</taxon>
        <taxon>Verrucomicrobiia</taxon>
        <taxon>Verrucomicrobiales</taxon>
        <taxon>Verrucomicrobiaceae</taxon>
        <taxon>Haloferula</taxon>
    </lineage>
</organism>
<gene>
    <name evidence="3" type="ORF">HNR46_004060</name>
</gene>
<evidence type="ECO:0000313" key="4">
    <source>
        <dbReference type="Proteomes" id="UP000557717"/>
    </source>
</evidence>
<dbReference type="RefSeq" id="WP_184022190.1">
    <property type="nucleotide sequence ID" value="NZ_JACHFD010000036.1"/>
</dbReference>
<accession>A0A840V6A8</accession>
<name>A0A840V6A8_9BACT</name>
<feature type="transmembrane region" description="Helical" evidence="2">
    <location>
        <begin position="15"/>
        <end position="38"/>
    </location>
</feature>
<protein>
    <submittedName>
        <fullName evidence="3">Uncharacterized protein</fullName>
    </submittedName>
</protein>
<evidence type="ECO:0000256" key="2">
    <source>
        <dbReference type="SAM" id="Phobius"/>
    </source>
</evidence>
<evidence type="ECO:0000313" key="3">
    <source>
        <dbReference type="EMBL" id="MBB5353797.1"/>
    </source>
</evidence>
<sequence length="111" mass="12700">MPNTPLPFNAADFPVALWGLLGLILVFQLVGLVQRVLLGAQLRRLEKSLERRRKEPSASVEERAPSGSEDDSGGLFEAYLDENPERRMLSKKEQFDGFRKWRNEKGLNWSK</sequence>